<keyword evidence="2" id="KW-1185">Reference proteome</keyword>
<reference evidence="1 2" key="1">
    <citation type="submission" date="2014-11" db="EMBL/GenBank/DDBJ databases">
        <title>Genetic blueprint of the zoonotic pathogen Toxocara canis.</title>
        <authorList>
            <person name="Zhu X.-Q."/>
            <person name="Korhonen P.K."/>
            <person name="Cai H."/>
            <person name="Young N.D."/>
            <person name="Nejsum P."/>
            <person name="von Samson-Himmelstjerna G."/>
            <person name="Boag P.R."/>
            <person name="Tan P."/>
            <person name="Li Q."/>
            <person name="Min J."/>
            <person name="Yang Y."/>
            <person name="Wang X."/>
            <person name="Fang X."/>
            <person name="Hall R.S."/>
            <person name="Hofmann A."/>
            <person name="Sternberg P.W."/>
            <person name="Jex A.R."/>
            <person name="Gasser R.B."/>
        </authorList>
    </citation>
    <scope>NUCLEOTIDE SEQUENCE [LARGE SCALE GENOMIC DNA]</scope>
    <source>
        <strain evidence="1">PN_DK_2014</strain>
    </source>
</reference>
<evidence type="ECO:0000313" key="2">
    <source>
        <dbReference type="Proteomes" id="UP000031036"/>
    </source>
</evidence>
<proteinExistence type="predicted"/>
<comment type="caution">
    <text evidence="1">The sequence shown here is derived from an EMBL/GenBank/DDBJ whole genome shotgun (WGS) entry which is preliminary data.</text>
</comment>
<dbReference type="AlphaFoldDB" id="A0A0B2VQU1"/>
<dbReference type="EMBL" id="JPKZ01001140">
    <property type="protein sequence ID" value="KHN83742.1"/>
    <property type="molecule type" value="Genomic_DNA"/>
</dbReference>
<sequence>MARTSKAASEIRSAIEEIMVPIAEGMRKTMEQTMATMAKEMRKLLVATIRDVVGSLVPELVMTLSHSLNSILKSNSERLQTMERDTSSDAEQQQRRRSAVFIGVAESCDLPHRRHKRDLESVAEILDELNVDGVPVEVYRMRVFNPTKRRPNKVVFSNIHDAVQVFRQCYVLKCSPQFSSFYIRPSYTAAIRKELFTKRKEDPNGLYIMRNNQVVRRVSATNLTSDHLESQSGGRV</sequence>
<evidence type="ECO:0000313" key="1">
    <source>
        <dbReference type="EMBL" id="KHN83742.1"/>
    </source>
</evidence>
<gene>
    <name evidence="1" type="ORF">Tcan_12258</name>
</gene>
<protein>
    <submittedName>
        <fullName evidence="1">Uncharacterized protein</fullName>
    </submittedName>
</protein>
<dbReference type="OrthoDB" id="5828215at2759"/>
<organism evidence="1 2">
    <name type="scientific">Toxocara canis</name>
    <name type="common">Canine roundworm</name>
    <dbReference type="NCBI Taxonomy" id="6265"/>
    <lineage>
        <taxon>Eukaryota</taxon>
        <taxon>Metazoa</taxon>
        <taxon>Ecdysozoa</taxon>
        <taxon>Nematoda</taxon>
        <taxon>Chromadorea</taxon>
        <taxon>Rhabditida</taxon>
        <taxon>Spirurina</taxon>
        <taxon>Ascaridomorpha</taxon>
        <taxon>Ascaridoidea</taxon>
        <taxon>Toxocaridae</taxon>
        <taxon>Toxocara</taxon>
    </lineage>
</organism>
<dbReference type="Proteomes" id="UP000031036">
    <property type="component" value="Unassembled WGS sequence"/>
</dbReference>
<name>A0A0B2VQU1_TOXCA</name>
<accession>A0A0B2VQU1</accession>